<feature type="signal peptide" evidence="2">
    <location>
        <begin position="1"/>
        <end position="32"/>
    </location>
</feature>
<protein>
    <recommendedName>
        <fullName evidence="5">DUF2946 domain-containing protein</fullName>
    </recommendedName>
</protein>
<evidence type="ECO:0000313" key="3">
    <source>
        <dbReference type="EMBL" id="MEW9806362.1"/>
    </source>
</evidence>
<organism evidence="3 4">
    <name type="scientific">Mesorhizobium marinum</name>
    <dbReference type="NCBI Taxonomy" id="3228790"/>
    <lineage>
        <taxon>Bacteria</taxon>
        <taxon>Pseudomonadati</taxon>
        <taxon>Pseudomonadota</taxon>
        <taxon>Alphaproteobacteria</taxon>
        <taxon>Hyphomicrobiales</taxon>
        <taxon>Phyllobacteriaceae</taxon>
        <taxon>Mesorhizobium</taxon>
    </lineage>
</organism>
<proteinExistence type="predicted"/>
<evidence type="ECO:0008006" key="5">
    <source>
        <dbReference type="Google" id="ProtNLM"/>
    </source>
</evidence>
<evidence type="ECO:0000256" key="2">
    <source>
        <dbReference type="SAM" id="SignalP"/>
    </source>
</evidence>
<name>A0ABV3R1E0_9HYPH</name>
<comment type="caution">
    <text evidence="3">The sequence shown here is derived from an EMBL/GenBank/DDBJ whole genome shotgun (WGS) entry which is preliminary data.</text>
</comment>
<dbReference type="RefSeq" id="WP_367723432.1">
    <property type="nucleotide sequence ID" value="NZ_JBFOCH010000019.1"/>
</dbReference>
<feature type="chain" id="PRO_5045375447" description="DUF2946 domain-containing protein" evidence="2">
    <location>
        <begin position="33"/>
        <end position="126"/>
    </location>
</feature>
<sequence length="126" mass="12604">MNATKQQRRLPLALVAAAVLVLNALLSPWAYAAPQGTLVDAFGNPLCITSADGHAPSPARDHSSFPDCCTLGCAGAAHALAAPPGAGDALAHPLLPRAVAASASEPIVLKPAGHNPGSPRAPPRSI</sequence>
<keyword evidence="4" id="KW-1185">Reference proteome</keyword>
<gene>
    <name evidence="3" type="ORF">ABUE31_10230</name>
</gene>
<accession>A0ABV3R1E0</accession>
<dbReference type="Proteomes" id="UP001556196">
    <property type="component" value="Unassembled WGS sequence"/>
</dbReference>
<evidence type="ECO:0000256" key="1">
    <source>
        <dbReference type="SAM" id="MobiDB-lite"/>
    </source>
</evidence>
<reference evidence="3 4" key="1">
    <citation type="submission" date="2024-06" db="EMBL/GenBank/DDBJ databases">
        <authorList>
            <person name="Tuo L."/>
        </authorList>
    </citation>
    <scope>NUCLEOTIDE SEQUENCE [LARGE SCALE GENOMIC DNA]</scope>
    <source>
        <strain evidence="3 4">ZMM04-5</strain>
    </source>
</reference>
<dbReference type="EMBL" id="JBFOCI010000002">
    <property type="protein sequence ID" value="MEW9806362.1"/>
    <property type="molecule type" value="Genomic_DNA"/>
</dbReference>
<feature type="region of interest" description="Disordered" evidence="1">
    <location>
        <begin position="106"/>
        <end position="126"/>
    </location>
</feature>
<keyword evidence="2" id="KW-0732">Signal</keyword>
<evidence type="ECO:0000313" key="4">
    <source>
        <dbReference type="Proteomes" id="UP001556196"/>
    </source>
</evidence>